<dbReference type="NCBIfam" id="NF003768">
    <property type="entry name" value="PRK05365.1"/>
    <property type="match status" value="1"/>
</dbReference>
<dbReference type="AlphaFoldDB" id="A0A7W9CUT9"/>
<dbReference type="InterPro" id="IPR000415">
    <property type="entry name" value="Nitroreductase-like"/>
</dbReference>
<keyword evidence="3" id="KW-0521">NADP</keyword>
<dbReference type="InterPro" id="IPR023936">
    <property type="entry name" value="RutE-like"/>
</dbReference>
<dbReference type="SUPFAM" id="SSF55469">
    <property type="entry name" value="FMN-dependent nitroreductase-like"/>
    <property type="match status" value="1"/>
</dbReference>
<evidence type="ECO:0000256" key="3">
    <source>
        <dbReference type="ARBA" id="ARBA00022857"/>
    </source>
</evidence>
<dbReference type="InterPro" id="IPR029479">
    <property type="entry name" value="Nitroreductase"/>
</dbReference>
<evidence type="ECO:0000256" key="4">
    <source>
        <dbReference type="ARBA" id="ARBA00023002"/>
    </source>
</evidence>
<evidence type="ECO:0000256" key="1">
    <source>
        <dbReference type="ARBA" id="ARBA00022630"/>
    </source>
</evidence>
<protein>
    <submittedName>
        <fullName evidence="6">3-hydroxypropanoate dehydrogenase</fullName>
        <ecNumber evidence="6">1.1.1.-</ecNumber>
    </submittedName>
</protein>
<organism evidence="6 7">
    <name type="scientific">Prosthecomicrobium pneumaticum</name>
    <dbReference type="NCBI Taxonomy" id="81895"/>
    <lineage>
        <taxon>Bacteria</taxon>
        <taxon>Pseudomonadati</taxon>
        <taxon>Pseudomonadota</taxon>
        <taxon>Alphaproteobacteria</taxon>
        <taxon>Hyphomicrobiales</taxon>
        <taxon>Kaistiaceae</taxon>
        <taxon>Prosthecomicrobium</taxon>
    </lineage>
</organism>
<dbReference type="PANTHER" id="PTHR43543">
    <property type="entry name" value="MALONIC SEMIALDEHYDE REDUCTASE RUTE-RELATED"/>
    <property type="match status" value="1"/>
</dbReference>
<dbReference type="Proteomes" id="UP000523821">
    <property type="component" value="Unassembled WGS sequence"/>
</dbReference>
<name>A0A7W9CUT9_9HYPH</name>
<evidence type="ECO:0000313" key="7">
    <source>
        <dbReference type="Proteomes" id="UP000523821"/>
    </source>
</evidence>
<dbReference type="Gene3D" id="3.40.109.10">
    <property type="entry name" value="NADH Oxidase"/>
    <property type="match status" value="1"/>
</dbReference>
<keyword evidence="7" id="KW-1185">Reference proteome</keyword>
<dbReference type="InterPro" id="IPR050461">
    <property type="entry name" value="Nitroreductase_HadB/RutE"/>
</dbReference>
<dbReference type="CDD" id="cd02148">
    <property type="entry name" value="RutE-like"/>
    <property type="match status" value="1"/>
</dbReference>
<keyword evidence="2" id="KW-0288">FMN</keyword>
<reference evidence="6 7" key="1">
    <citation type="submission" date="2020-08" db="EMBL/GenBank/DDBJ databases">
        <title>Genomic Encyclopedia of Type Strains, Phase IV (KMG-IV): sequencing the most valuable type-strain genomes for metagenomic binning, comparative biology and taxonomic classification.</title>
        <authorList>
            <person name="Goeker M."/>
        </authorList>
    </citation>
    <scope>NUCLEOTIDE SEQUENCE [LARGE SCALE GENOMIC DNA]</scope>
    <source>
        <strain evidence="6 7">DSM 16268</strain>
    </source>
</reference>
<evidence type="ECO:0000313" key="6">
    <source>
        <dbReference type="EMBL" id="MBB5752302.1"/>
    </source>
</evidence>
<keyword evidence="4 6" id="KW-0560">Oxidoreductase</keyword>
<accession>A0A7W9CUT9</accession>
<evidence type="ECO:0000256" key="2">
    <source>
        <dbReference type="ARBA" id="ARBA00022643"/>
    </source>
</evidence>
<sequence>MTTETLDRPQAATAVPARVSDAALDQIFRTARTHFAWQDRDVSEELLREAVEVASFGPTAANSLPLRVVFVRSQEAKERLKPALAPGNVDKTMSAPVTAIVGHDVRFFDQMHRTFPHVDLKPMFEGNPDAAKATARQSATLQIAYLILALRALGLDTGPMAGFDAEKVDAEFFPGGTVKTDLLVNIGYGDSGKLFPRGYRLPFDEIAQIV</sequence>
<evidence type="ECO:0000259" key="5">
    <source>
        <dbReference type="Pfam" id="PF00881"/>
    </source>
</evidence>
<comment type="caution">
    <text evidence="6">The sequence shown here is derived from an EMBL/GenBank/DDBJ whole genome shotgun (WGS) entry which is preliminary data.</text>
</comment>
<proteinExistence type="predicted"/>
<dbReference type="Pfam" id="PF00881">
    <property type="entry name" value="Nitroreductase"/>
    <property type="match status" value="1"/>
</dbReference>
<dbReference type="PANTHER" id="PTHR43543:SF1">
    <property type="entry name" value="MALONIC SEMIALDEHYDE REDUCTASE RUTE-RELATED"/>
    <property type="match status" value="1"/>
</dbReference>
<gene>
    <name evidence="6" type="ORF">GGQ63_001354</name>
</gene>
<dbReference type="EMBL" id="JACHOO010000002">
    <property type="protein sequence ID" value="MBB5752302.1"/>
    <property type="molecule type" value="Genomic_DNA"/>
</dbReference>
<dbReference type="EC" id="1.1.1.-" evidence="6"/>
<keyword evidence="1" id="KW-0285">Flavoprotein</keyword>
<feature type="domain" description="Nitroreductase" evidence="5">
    <location>
        <begin position="38"/>
        <end position="170"/>
    </location>
</feature>
<dbReference type="GO" id="GO:0016491">
    <property type="term" value="F:oxidoreductase activity"/>
    <property type="evidence" value="ECO:0007669"/>
    <property type="project" value="UniProtKB-KW"/>
</dbReference>